<dbReference type="GO" id="GO:0016747">
    <property type="term" value="F:acyltransferase activity, transferring groups other than amino-acyl groups"/>
    <property type="evidence" value="ECO:0007669"/>
    <property type="project" value="InterPro"/>
</dbReference>
<dbReference type="AlphaFoldDB" id="A0A2C7AG70"/>
<dbReference type="RefSeq" id="WP_099094918.1">
    <property type="nucleotide sequence ID" value="NZ_PDNU01000008.1"/>
</dbReference>
<sequence>MALSLVEPALRVAVDVTFLRMAAPPDGPAPALPEGSRVERVARCSVPFYRYLYNTVGQDYVWWLRRAAGDAEIATILADPAVSIHVLYQGGAPAGFFELERRAATGLTGAGSVNIAYFGLLPHAVGTGVGQAFLRHAIDTAWAEGCGLLTVNTCTADHPRALPNYLAAGFTRLRTVREIWPVPVRLGLNVPAHLLA</sequence>
<dbReference type="Proteomes" id="UP000223527">
    <property type="component" value="Unassembled WGS sequence"/>
</dbReference>
<evidence type="ECO:0000313" key="2">
    <source>
        <dbReference type="EMBL" id="PHK95687.1"/>
    </source>
</evidence>
<keyword evidence="2" id="KW-0808">Transferase</keyword>
<comment type="caution">
    <text evidence="2">The sequence shown here is derived from an EMBL/GenBank/DDBJ whole genome shotgun (WGS) entry which is preliminary data.</text>
</comment>
<dbReference type="PROSITE" id="PS51186">
    <property type="entry name" value="GNAT"/>
    <property type="match status" value="1"/>
</dbReference>
<gene>
    <name evidence="2" type="ORF">CR162_07530</name>
</gene>
<dbReference type="Pfam" id="PF00583">
    <property type="entry name" value="Acetyltransf_1"/>
    <property type="match status" value="1"/>
</dbReference>
<dbReference type="SUPFAM" id="SSF55729">
    <property type="entry name" value="Acyl-CoA N-acyltransferases (Nat)"/>
    <property type="match status" value="1"/>
</dbReference>
<dbReference type="OrthoDB" id="275336at2"/>
<evidence type="ECO:0000259" key="1">
    <source>
        <dbReference type="PROSITE" id="PS51186"/>
    </source>
</evidence>
<protein>
    <submittedName>
        <fullName evidence="2">GNAT family N-acetyltransferase</fullName>
    </submittedName>
</protein>
<proteinExistence type="predicted"/>
<dbReference type="CDD" id="cd04301">
    <property type="entry name" value="NAT_SF"/>
    <property type="match status" value="1"/>
</dbReference>
<reference evidence="2 3" key="1">
    <citation type="submission" date="2017-10" db="EMBL/GenBank/DDBJ databases">
        <authorList>
            <person name="Banno H."/>
            <person name="Chua N.-H."/>
        </authorList>
    </citation>
    <scope>NUCLEOTIDE SEQUENCE [LARGE SCALE GENOMIC DNA]</scope>
    <source>
        <strain evidence="2 3">YW11</strain>
    </source>
</reference>
<name>A0A2C7AG70_9PROT</name>
<feature type="domain" description="N-acetyltransferase" evidence="1">
    <location>
        <begin position="36"/>
        <end position="191"/>
    </location>
</feature>
<dbReference type="Gene3D" id="3.40.630.30">
    <property type="match status" value="1"/>
</dbReference>
<organism evidence="2 3">
    <name type="scientific">Teichococcus rhizosphaerae</name>
    <dbReference type="NCBI Taxonomy" id="1335062"/>
    <lineage>
        <taxon>Bacteria</taxon>
        <taxon>Pseudomonadati</taxon>
        <taxon>Pseudomonadota</taxon>
        <taxon>Alphaproteobacteria</taxon>
        <taxon>Acetobacterales</taxon>
        <taxon>Roseomonadaceae</taxon>
        <taxon>Roseomonas</taxon>
    </lineage>
</organism>
<dbReference type="InterPro" id="IPR000182">
    <property type="entry name" value="GNAT_dom"/>
</dbReference>
<dbReference type="EMBL" id="PDNU01000008">
    <property type="protein sequence ID" value="PHK95687.1"/>
    <property type="molecule type" value="Genomic_DNA"/>
</dbReference>
<evidence type="ECO:0000313" key="3">
    <source>
        <dbReference type="Proteomes" id="UP000223527"/>
    </source>
</evidence>
<dbReference type="InterPro" id="IPR016181">
    <property type="entry name" value="Acyl_CoA_acyltransferase"/>
</dbReference>
<accession>A0A2C7AG70</accession>
<keyword evidence="3" id="KW-1185">Reference proteome</keyword>